<dbReference type="SUPFAM" id="SSF51316">
    <property type="entry name" value="Mss4-like"/>
    <property type="match status" value="2"/>
</dbReference>
<gene>
    <name evidence="6" type="ORF">N7482_008831</name>
</gene>
<dbReference type="Proteomes" id="UP001149163">
    <property type="component" value="Unassembled WGS sequence"/>
</dbReference>
<dbReference type="OrthoDB" id="9985472at2759"/>
<dbReference type="PANTHER" id="PTHR33337:SF40">
    <property type="entry name" value="CENP-V_GFA DOMAIN-CONTAINING PROTEIN-RELATED"/>
    <property type="match status" value="1"/>
</dbReference>
<evidence type="ECO:0000313" key="6">
    <source>
        <dbReference type="EMBL" id="KAJ5157731.1"/>
    </source>
</evidence>
<dbReference type="InterPro" id="IPR011057">
    <property type="entry name" value="Mss4-like_sf"/>
</dbReference>
<comment type="caution">
    <text evidence="6">The sequence shown here is derived from an EMBL/GenBank/DDBJ whole genome shotgun (WGS) entry which is preliminary data.</text>
</comment>
<reference evidence="6" key="1">
    <citation type="submission" date="2022-11" db="EMBL/GenBank/DDBJ databases">
        <authorList>
            <person name="Petersen C."/>
        </authorList>
    </citation>
    <scope>NUCLEOTIDE SEQUENCE</scope>
    <source>
        <strain evidence="6">IBT 26290</strain>
    </source>
</reference>
<dbReference type="Pfam" id="PF04828">
    <property type="entry name" value="GFA"/>
    <property type="match status" value="1"/>
</dbReference>
<dbReference type="AlphaFoldDB" id="A0A9W9HXC4"/>
<evidence type="ECO:0000256" key="3">
    <source>
        <dbReference type="ARBA" id="ARBA00022833"/>
    </source>
</evidence>
<name>A0A9W9HXC4_9EURO</name>
<dbReference type="RefSeq" id="XP_056540720.1">
    <property type="nucleotide sequence ID" value="XM_056690955.1"/>
</dbReference>
<dbReference type="InterPro" id="IPR006913">
    <property type="entry name" value="CENP-V/GFA"/>
</dbReference>
<evidence type="ECO:0000256" key="4">
    <source>
        <dbReference type="ARBA" id="ARBA00023239"/>
    </source>
</evidence>
<dbReference type="PANTHER" id="PTHR33337">
    <property type="entry name" value="GFA DOMAIN-CONTAINING PROTEIN"/>
    <property type="match status" value="1"/>
</dbReference>
<dbReference type="GO" id="GO:0046872">
    <property type="term" value="F:metal ion binding"/>
    <property type="evidence" value="ECO:0007669"/>
    <property type="project" value="UniProtKB-KW"/>
</dbReference>
<reference evidence="6" key="2">
    <citation type="journal article" date="2023" name="IMA Fungus">
        <title>Comparative genomic study of the Penicillium genus elucidates a diverse pangenome and 15 lateral gene transfer events.</title>
        <authorList>
            <person name="Petersen C."/>
            <person name="Sorensen T."/>
            <person name="Nielsen M.R."/>
            <person name="Sondergaard T.E."/>
            <person name="Sorensen J.L."/>
            <person name="Fitzpatrick D.A."/>
            <person name="Frisvad J.C."/>
            <person name="Nielsen K.L."/>
        </authorList>
    </citation>
    <scope>NUCLEOTIDE SEQUENCE</scope>
    <source>
        <strain evidence="6">IBT 26290</strain>
    </source>
</reference>
<comment type="similarity">
    <text evidence="1">Belongs to the Gfa family.</text>
</comment>
<evidence type="ECO:0000256" key="2">
    <source>
        <dbReference type="ARBA" id="ARBA00022723"/>
    </source>
</evidence>
<organism evidence="6 7">
    <name type="scientific">Penicillium canariense</name>
    <dbReference type="NCBI Taxonomy" id="189055"/>
    <lineage>
        <taxon>Eukaryota</taxon>
        <taxon>Fungi</taxon>
        <taxon>Dikarya</taxon>
        <taxon>Ascomycota</taxon>
        <taxon>Pezizomycotina</taxon>
        <taxon>Eurotiomycetes</taxon>
        <taxon>Eurotiomycetidae</taxon>
        <taxon>Eurotiales</taxon>
        <taxon>Aspergillaceae</taxon>
        <taxon>Penicillium</taxon>
    </lineage>
</organism>
<evidence type="ECO:0000256" key="1">
    <source>
        <dbReference type="ARBA" id="ARBA00005495"/>
    </source>
</evidence>
<keyword evidence="7" id="KW-1185">Reference proteome</keyword>
<dbReference type="GeneID" id="81430131"/>
<evidence type="ECO:0000313" key="7">
    <source>
        <dbReference type="Proteomes" id="UP001149163"/>
    </source>
</evidence>
<keyword evidence="3" id="KW-0862">Zinc</keyword>
<sequence length="174" mass="19184">MAYTGHCNCGSVRITLREQPPGSVVCHWYARVPRIVFGITNFADILIIIAITARELAVVVRLHSWSITASIYLCSLPQAFSVNYFVSVDEMTIEDSNNTLKAYNDANTAEGRVIQRYFCSNCGSPAFTKTPMAPGKVFLKGSLFDSIAPCAQEAFGEKRVPLFQTQSSDKSKSE</sequence>
<keyword evidence="4" id="KW-0456">Lyase</keyword>
<accession>A0A9W9HXC4</accession>
<dbReference type="Gene3D" id="3.90.1590.10">
    <property type="entry name" value="glutathione-dependent formaldehyde- activating enzyme (gfa)"/>
    <property type="match status" value="1"/>
</dbReference>
<proteinExistence type="inferred from homology"/>
<dbReference type="GO" id="GO:0016846">
    <property type="term" value="F:carbon-sulfur lyase activity"/>
    <property type="evidence" value="ECO:0007669"/>
    <property type="project" value="InterPro"/>
</dbReference>
<keyword evidence="2" id="KW-0479">Metal-binding</keyword>
<dbReference type="EMBL" id="JAPQKN010000006">
    <property type="protein sequence ID" value="KAJ5157731.1"/>
    <property type="molecule type" value="Genomic_DNA"/>
</dbReference>
<protein>
    <recommendedName>
        <fullName evidence="5">CENP-V/GFA domain-containing protein</fullName>
    </recommendedName>
</protein>
<feature type="domain" description="CENP-V/GFA" evidence="5">
    <location>
        <begin position="79"/>
        <end position="147"/>
    </location>
</feature>
<evidence type="ECO:0000259" key="5">
    <source>
        <dbReference type="Pfam" id="PF04828"/>
    </source>
</evidence>